<keyword evidence="3 4" id="KW-0546">Nucleotide metabolism</keyword>
<evidence type="ECO:0000256" key="3">
    <source>
        <dbReference type="ARBA" id="ARBA00023080"/>
    </source>
</evidence>
<feature type="active site" description="Proton acceptor" evidence="4">
    <location>
        <position position="72"/>
    </location>
</feature>
<dbReference type="Proteomes" id="UP000050564">
    <property type="component" value="Unassembled WGS sequence"/>
</dbReference>
<dbReference type="Proteomes" id="UP000281372">
    <property type="component" value="Unassembled WGS sequence"/>
</dbReference>
<dbReference type="GO" id="GO:0009117">
    <property type="term" value="P:nucleotide metabolic process"/>
    <property type="evidence" value="ECO:0007669"/>
    <property type="project" value="UniProtKB-KW"/>
</dbReference>
<accession>A0A0P9MBN7</accession>
<dbReference type="PANTHER" id="PTHR43213:SF5">
    <property type="entry name" value="BIFUNCTIONAL DTTP_UTP PYROPHOSPHATASE_METHYLTRANSFERASE PROTEIN-RELATED"/>
    <property type="match status" value="1"/>
</dbReference>
<evidence type="ECO:0000256" key="1">
    <source>
        <dbReference type="ARBA" id="ARBA00001968"/>
    </source>
</evidence>
<feature type="site" description="Important for substrate specificity" evidence="4">
    <location>
        <position position="155"/>
    </location>
</feature>
<dbReference type="GO" id="GO:0005737">
    <property type="term" value="C:cytoplasm"/>
    <property type="evidence" value="ECO:0007669"/>
    <property type="project" value="UniProtKB-SubCell"/>
</dbReference>
<dbReference type="RefSeq" id="WP_054998673.1">
    <property type="nucleotide sequence ID" value="NZ_FNKU01000001.1"/>
</dbReference>
<comment type="caution">
    <text evidence="4">Lacks conserved residue(s) required for the propagation of feature annotation.</text>
</comment>
<comment type="catalytic activity">
    <reaction evidence="4">
        <text>UTP + H2O = UMP + diphosphate + H(+)</text>
        <dbReference type="Rhea" id="RHEA:29395"/>
        <dbReference type="ChEBI" id="CHEBI:15377"/>
        <dbReference type="ChEBI" id="CHEBI:15378"/>
        <dbReference type="ChEBI" id="CHEBI:33019"/>
        <dbReference type="ChEBI" id="CHEBI:46398"/>
        <dbReference type="ChEBI" id="CHEBI:57865"/>
        <dbReference type="EC" id="3.6.1.9"/>
    </reaction>
</comment>
<reference evidence="6 8" key="2">
    <citation type="submission" date="2018-08" db="EMBL/GenBank/DDBJ databases">
        <title>Recombination of ecologically and evolutionarily significant loci maintains genetic cohesion in the Pseudomonas syringae species complex.</title>
        <authorList>
            <person name="Dillon M."/>
            <person name="Thakur S."/>
            <person name="Almeida R.N.D."/>
            <person name="Weir B.S."/>
            <person name="Guttman D.S."/>
        </authorList>
    </citation>
    <scope>NUCLEOTIDE SEQUENCE [LARGE SCALE GENOMIC DNA]</scope>
    <source>
        <strain evidence="6 8">ICMP 2821</strain>
    </source>
</reference>
<comment type="similarity">
    <text evidence="4">Belongs to the Maf family. YhdE subfamily.</text>
</comment>
<evidence type="ECO:0000313" key="6">
    <source>
        <dbReference type="EMBL" id="RMN21491.1"/>
    </source>
</evidence>
<dbReference type="PANTHER" id="PTHR43213">
    <property type="entry name" value="BIFUNCTIONAL DTTP/UTP PYROPHOSPHATASE/METHYLTRANSFERASE PROTEIN-RELATED"/>
    <property type="match status" value="1"/>
</dbReference>
<organism evidence="5 7">
    <name type="scientific">Pseudomonas cannabina</name>
    <dbReference type="NCBI Taxonomy" id="86840"/>
    <lineage>
        <taxon>Bacteria</taxon>
        <taxon>Pseudomonadati</taxon>
        <taxon>Pseudomonadota</taxon>
        <taxon>Gammaproteobacteria</taxon>
        <taxon>Pseudomonadales</taxon>
        <taxon>Pseudomonadaceae</taxon>
        <taxon>Pseudomonas</taxon>
    </lineage>
</organism>
<comment type="catalytic activity">
    <reaction evidence="4">
        <text>dTTP + H2O = dTMP + diphosphate + H(+)</text>
        <dbReference type="Rhea" id="RHEA:28534"/>
        <dbReference type="ChEBI" id="CHEBI:15377"/>
        <dbReference type="ChEBI" id="CHEBI:15378"/>
        <dbReference type="ChEBI" id="CHEBI:33019"/>
        <dbReference type="ChEBI" id="CHEBI:37568"/>
        <dbReference type="ChEBI" id="CHEBI:63528"/>
        <dbReference type="EC" id="3.6.1.9"/>
    </reaction>
</comment>
<name>A0A0P9MBN7_PSECA</name>
<dbReference type="InterPro" id="IPR029001">
    <property type="entry name" value="ITPase-like_fam"/>
</dbReference>
<dbReference type="PATRIC" id="fig|86840.3.peg.1451"/>
<feature type="site" description="Important for substrate specificity" evidence="4">
    <location>
        <position position="12"/>
    </location>
</feature>
<dbReference type="EMBL" id="LJPX01000027">
    <property type="protein sequence ID" value="KPW81447.1"/>
    <property type="molecule type" value="Genomic_DNA"/>
</dbReference>
<dbReference type="Pfam" id="PF02545">
    <property type="entry name" value="Maf"/>
    <property type="match status" value="1"/>
</dbReference>
<evidence type="ECO:0000256" key="4">
    <source>
        <dbReference type="HAMAP-Rule" id="MF_00528"/>
    </source>
</evidence>
<dbReference type="GO" id="GO:0047429">
    <property type="term" value="F:nucleoside triphosphate diphosphatase activity"/>
    <property type="evidence" value="ECO:0007669"/>
    <property type="project" value="UniProtKB-EC"/>
</dbReference>
<dbReference type="EMBL" id="RBOW01000833">
    <property type="protein sequence ID" value="RMN21491.1"/>
    <property type="molecule type" value="Genomic_DNA"/>
</dbReference>
<reference evidence="5 7" key="1">
    <citation type="submission" date="2015-09" db="EMBL/GenBank/DDBJ databases">
        <title>Genome announcement of multiple Pseudomonas syringae strains.</title>
        <authorList>
            <person name="Thakur S."/>
            <person name="Wang P.W."/>
            <person name="Gong Y."/>
            <person name="Weir B.S."/>
            <person name="Guttman D.S."/>
        </authorList>
    </citation>
    <scope>NUCLEOTIDE SEQUENCE [LARGE SCALE GENOMIC DNA]</scope>
    <source>
        <strain evidence="5 7">ICMP2823</strain>
    </source>
</reference>
<dbReference type="PIRSF" id="PIRSF006305">
    <property type="entry name" value="Maf"/>
    <property type="match status" value="1"/>
</dbReference>
<keyword evidence="4" id="KW-0963">Cytoplasm</keyword>
<proteinExistence type="inferred from homology"/>
<comment type="function">
    <text evidence="4">Nucleoside triphosphate pyrophosphatase that hydrolyzes dTTP and UTP. May have a dual role in cell division arrest and in preventing the incorporation of modified nucleotides into cellular nucleic acids.</text>
</comment>
<feature type="site" description="Important for substrate specificity" evidence="4">
    <location>
        <position position="73"/>
    </location>
</feature>
<dbReference type="CDD" id="cd00555">
    <property type="entry name" value="Maf"/>
    <property type="match status" value="1"/>
</dbReference>
<dbReference type="Gene3D" id="3.90.950.10">
    <property type="match status" value="1"/>
</dbReference>
<sequence length="200" mass="21413">MPSLYLASGSPRRRELLTQIGVPFAVLSAQIDETPFDHETPAAYVERLALGKAQAGLSLVQADQQGCVLGADTAVVLDGRILGKPVDEADALSMLTALSGREHDVMTAVALIDRQRSETCVVTSRVRFREIKLHEAQAYWASGEPADKAGGYAIQGLAAIFVEDLQGSYSGVVGLPLCETAELLGRFGIPCWQRLEGDKS</sequence>
<gene>
    <name evidence="5" type="ORF">ALO81_01034</name>
    <name evidence="6" type="ORF">ALQ64_00548</name>
</gene>
<dbReference type="AlphaFoldDB" id="A0A0P9MBN7"/>
<dbReference type="EC" id="3.6.1.9" evidence="4"/>
<dbReference type="SUPFAM" id="SSF52972">
    <property type="entry name" value="ITPase-like"/>
    <property type="match status" value="1"/>
</dbReference>
<dbReference type="HAMAP" id="MF_00528">
    <property type="entry name" value="Maf"/>
    <property type="match status" value="1"/>
</dbReference>
<protein>
    <recommendedName>
        <fullName evidence="4">dTTP/UTP pyrophosphatase</fullName>
        <shortName evidence="4">dTTPase/UTPase</shortName>
        <ecNumber evidence="4">3.6.1.9</ecNumber>
    </recommendedName>
    <alternativeName>
        <fullName evidence="4">Nucleoside triphosphate pyrophosphatase</fullName>
    </alternativeName>
    <alternativeName>
        <fullName evidence="4">Nucleotide pyrophosphatase</fullName>
        <shortName evidence="4">Nucleotide PPase</shortName>
    </alternativeName>
</protein>
<comment type="caution">
    <text evidence="5">The sequence shown here is derived from an EMBL/GenBank/DDBJ whole genome shotgun (WGS) entry which is preliminary data.</text>
</comment>
<evidence type="ECO:0000313" key="8">
    <source>
        <dbReference type="Proteomes" id="UP000281372"/>
    </source>
</evidence>
<keyword evidence="2 4" id="KW-0378">Hydrolase</keyword>
<dbReference type="NCBIfam" id="TIGR00172">
    <property type="entry name" value="maf"/>
    <property type="match status" value="1"/>
</dbReference>
<evidence type="ECO:0000313" key="7">
    <source>
        <dbReference type="Proteomes" id="UP000050564"/>
    </source>
</evidence>
<evidence type="ECO:0000256" key="2">
    <source>
        <dbReference type="ARBA" id="ARBA00022801"/>
    </source>
</evidence>
<evidence type="ECO:0000313" key="5">
    <source>
        <dbReference type="EMBL" id="KPW81447.1"/>
    </source>
</evidence>
<comment type="cofactor">
    <cofactor evidence="1 4">
        <name>a divalent metal cation</name>
        <dbReference type="ChEBI" id="CHEBI:60240"/>
    </cofactor>
</comment>
<comment type="subcellular location">
    <subcellularLocation>
        <location evidence="4">Cytoplasm</location>
    </subcellularLocation>
</comment>
<dbReference type="InterPro" id="IPR003697">
    <property type="entry name" value="Maf-like"/>
</dbReference>